<gene>
    <name evidence="2" type="ORF">FOB82_10140</name>
</gene>
<dbReference type="RefSeq" id="WP_155870112.1">
    <property type="nucleotide sequence ID" value="NZ_CP046322.1"/>
</dbReference>
<dbReference type="AlphaFoldDB" id="A0A6B8TUX3"/>
<dbReference type="Proteomes" id="UP000426857">
    <property type="component" value="Chromosome"/>
</dbReference>
<dbReference type="KEGG" id="cxe:FOB82_10140"/>
<sequence length="224" mass="23108">MRPGVVGGGGVPGRAGGVAQGFCAEELEAFIDAADEGLDVDLNGWAVLGVAIAAVVVSLLAWTVWRAAAVAALLWAFGVLASFVVVNEHVREVIEEDRKLPVRLKLNLRYVAASVQAAQASFFGVLVFAGFVFLGLVSVPEATIATWTGKPPAMVELGPLDIPGALVKVSWVLGAFASLYMVTATAADKAAREEQLGPITGETRAVLKAANVLGDADGGAVARK</sequence>
<feature type="transmembrane region" description="Helical" evidence="1">
    <location>
        <begin position="42"/>
        <end position="62"/>
    </location>
</feature>
<feature type="transmembrane region" description="Helical" evidence="1">
    <location>
        <begin position="68"/>
        <end position="87"/>
    </location>
</feature>
<name>A0A6B8TUX3_9CORY</name>
<feature type="transmembrane region" description="Helical" evidence="1">
    <location>
        <begin position="162"/>
        <end position="182"/>
    </location>
</feature>
<proteinExistence type="predicted"/>
<accession>A0A6B8TUX3</accession>
<evidence type="ECO:0000313" key="3">
    <source>
        <dbReference type="Proteomes" id="UP000426857"/>
    </source>
</evidence>
<feature type="transmembrane region" description="Helical" evidence="1">
    <location>
        <begin position="108"/>
        <end position="137"/>
    </location>
</feature>
<keyword evidence="1" id="KW-0812">Transmembrane</keyword>
<evidence type="ECO:0000256" key="1">
    <source>
        <dbReference type="SAM" id="Phobius"/>
    </source>
</evidence>
<keyword evidence="1" id="KW-0472">Membrane</keyword>
<evidence type="ECO:0000313" key="2">
    <source>
        <dbReference type="EMBL" id="QGS35240.1"/>
    </source>
</evidence>
<reference evidence="2 3" key="1">
    <citation type="submission" date="2019-11" db="EMBL/GenBank/DDBJ databases">
        <title>FDA dAtabase for Regulatory Grade micrObial Sequences (FDA-ARGOS): Supporting development and validation of Infectious Disease Dx tests.</title>
        <authorList>
            <person name="Kerrigan L."/>
            <person name="Long C."/>
            <person name="Tallon L."/>
            <person name="Sadzewicz L."/>
            <person name="Vavikolanu K."/>
            <person name="Mehta A."/>
            <person name="Aluvathingal J."/>
            <person name="Nadendla S."/>
            <person name="Yan Y."/>
            <person name="Sichtig H."/>
        </authorList>
    </citation>
    <scope>NUCLEOTIDE SEQUENCE [LARGE SCALE GENOMIC DNA]</scope>
    <source>
        <strain evidence="2 3">FDAARGOS_674</strain>
    </source>
</reference>
<protein>
    <submittedName>
        <fullName evidence="2">Uncharacterized protein</fullName>
    </submittedName>
</protein>
<keyword evidence="1" id="KW-1133">Transmembrane helix</keyword>
<organism evidence="2 3">
    <name type="scientific">Corynebacterium xerosis</name>
    <dbReference type="NCBI Taxonomy" id="1725"/>
    <lineage>
        <taxon>Bacteria</taxon>
        <taxon>Bacillati</taxon>
        <taxon>Actinomycetota</taxon>
        <taxon>Actinomycetes</taxon>
        <taxon>Mycobacteriales</taxon>
        <taxon>Corynebacteriaceae</taxon>
        <taxon>Corynebacterium</taxon>
    </lineage>
</organism>
<dbReference type="EMBL" id="CP046322">
    <property type="protein sequence ID" value="QGS35240.1"/>
    <property type="molecule type" value="Genomic_DNA"/>
</dbReference>